<keyword evidence="2 5" id="KW-0808">Transferase</keyword>
<name>A0A0C3F8V1_PILCF</name>
<evidence type="ECO:0000313" key="5">
    <source>
        <dbReference type="EMBL" id="KIM76121.1"/>
    </source>
</evidence>
<evidence type="ECO:0000256" key="4">
    <source>
        <dbReference type="SAM" id="SignalP"/>
    </source>
</evidence>
<dbReference type="GO" id="GO:0000026">
    <property type="term" value="F:alpha-1,2-mannosyltransferase activity"/>
    <property type="evidence" value="ECO:0007669"/>
    <property type="project" value="TreeGrafter"/>
</dbReference>
<evidence type="ECO:0000313" key="6">
    <source>
        <dbReference type="Proteomes" id="UP000054166"/>
    </source>
</evidence>
<reference evidence="6" key="2">
    <citation type="submission" date="2015-01" db="EMBL/GenBank/DDBJ databases">
        <title>Evolutionary Origins and Diversification of the Mycorrhizal Mutualists.</title>
        <authorList>
            <consortium name="DOE Joint Genome Institute"/>
            <consortium name="Mycorrhizal Genomics Consortium"/>
            <person name="Kohler A."/>
            <person name="Kuo A."/>
            <person name="Nagy L.G."/>
            <person name="Floudas D."/>
            <person name="Copeland A."/>
            <person name="Barry K.W."/>
            <person name="Cichocki N."/>
            <person name="Veneault-Fourrey C."/>
            <person name="LaButti K."/>
            <person name="Lindquist E.A."/>
            <person name="Lipzen A."/>
            <person name="Lundell T."/>
            <person name="Morin E."/>
            <person name="Murat C."/>
            <person name="Riley R."/>
            <person name="Ohm R."/>
            <person name="Sun H."/>
            <person name="Tunlid A."/>
            <person name="Henrissat B."/>
            <person name="Grigoriev I.V."/>
            <person name="Hibbett D.S."/>
            <person name="Martin F."/>
        </authorList>
    </citation>
    <scope>NUCLEOTIDE SEQUENCE [LARGE SCALE GENOMIC DNA]</scope>
    <source>
        <strain evidence="6">F 1598</strain>
    </source>
</reference>
<dbReference type="GO" id="GO:0005794">
    <property type="term" value="C:Golgi apparatus"/>
    <property type="evidence" value="ECO:0007669"/>
    <property type="project" value="TreeGrafter"/>
</dbReference>
<keyword evidence="6" id="KW-1185">Reference proteome</keyword>
<evidence type="ECO:0000256" key="1">
    <source>
        <dbReference type="ARBA" id="ARBA00007677"/>
    </source>
</evidence>
<comment type="similarity">
    <text evidence="1">Belongs to the glycosyltransferase 15 family.</text>
</comment>
<dbReference type="PANTHER" id="PTHR31121">
    <property type="entry name" value="ALPHA-1,2 MANNOSYLTRANSFERASE KTR1"/>
    <property type="match status" value="1"/>
</dbReference>
<protein>
    <submittedName>
        <fullName evidence="5">Glycosyltransferase family 15 protein</fullName>
    </submittedName>
</protein>
<keyword evidence="4" id="KW-0732">Signal</keyword>
<dbReference type="GO" id="GO:0000032">
    <property type="term" value="P:cell wall mannoprotein biosynthetic process"/>
    <property type="evidence" value="ECO:0007669"/>
    <property type="project" value="TreeGrafter"/>
</dbReference>
<gene>
    <name evidence="5" type="ORF">PILCRDRAFT_98789</name>
</gene>
<dbReference type="GO" id="GO:0016020">
    <property type="term" value="C:membrane"/>
    <property type="evidence" value="ECO:0007669"/>
    <property type="project" value="InterPro"/>
</dbReference>
<dbReference type="FunCoup" id="A0A0C3F8V1">
    <property type="interactions" value="125"/>
</dbReference>
<dbReference type="InterPro" id="IPR029044">
    <property type="entry name" value="Nucleotide-diphossugar_trans"/>
</dbReference>
<accession>A0A0C3F8V1</accession>
<dbReference type="Gene3D" id="3.90.550.10">
    <property type="entry name" value="Spore Coat Polysaccharide Biosynthesis Protein SpsA, Chain A"/>
    <property type="match status" value="1"/>
</dbReference>
<dbReference type="Pfam" id="PF01793">
    <property type="entry name" value="Glyco_transf_15"/>
    <property type="match status" value="1"/>
</dbReference>
<feature type="chain" id="PRO_5002164161" evidence="4">
    <location>
        <begin position="24"/>
        <end position="395"/>
    </location>
</feature>
<evidence type="ECO:0000256" key="3">
    <source>
        <dbReference type="PIRSR" id="PIRSR018153-1"/>
    </source>
</evidence>
<sequence length="395" mass="46147">MNTPIRYVIIALVLIITLHSILTITHDEYSRVTSLSNLISQSNNGSSSSATIDIHTEPPISISSPDVAKEELSHKTSKAMANATFVILAHNDDLDGTIQSMREMEDRFNRKHGYPWVLLNEVPFTPEFIKRISIITTAPIEFGIIPYDHWYQPNWVDEAKAKAKASRDKMKADGIIYRGGYRNMCRFNSGVLQFFYRHKLLQKYWYYWRVKPNVHFHCEIDFDPFLFMEREKKTYGFTITMYEFEATIKTLWSAVKEFVTQHPQYVAPNNALGFLTEDGGDTYNLCHFWSNFEIADMDFWHAEAYATFFNYLDLRGGFYYERWGDAPVHSIAVALFTPRDQLHFFNDIGYEHPPYTHCPRGDNIWSKGRCACDLKKSFDYDGYSCMTKWDRLMNN</sequence>
<dbReference type="SUPFAM" id="SSF53448">
    <property type="entry name" value="Nucleotide-diphospho-sugar transferases"/>
    <property type="match status" value="1"/>
</dbReference>
<dbReference type="OrthoDB" id="439943at2759"/>
<dbReference type="PIRSF" id="PIRSF018153">
    <property type="entry name" value="Glyco_trans_15"/>
    <property type="match status" value="1"/>
</dbReference>
<dbReference type="STRING" id="765440.A0A0C3F8V1"/>
<dbReference type="GO" id="GO:0006487">
    <property type="term" value="P:protein N-linked glycosylation"/>
    <property type="evidence" value="ECO:0007669"/>
    <property type="project" value="TreeGrafter"/>
</dbReference>
<dbReference type="InterPro" id="IPR002685">
    <property type="entry name" value="Glyco_trans_15"/>
</dbReference>
<organism evidence="5 6">
    <name type="scientific">Piloderma croceum (strain F 1598)</name>
    <dbReference type="NCBI Taxonomy" id="765440"/>
    <lineage>
        <taxon>Eukaryota</taxon>
        <taxon>Fungi</taxon>
        <taxon>Dikarya</taxon>
        <taxon>Basidiomycota</taxon>
        <taxon>Agaricomycotina</taxon>
        <taxon>Agaricomycetes</taxon>
        <taxon>Agaricomycetidae</taxon>
        <taxon>Atheliales</taxon>
        <taxon>Atheliaceae</taxon>
        <taxon>Piloderma</taxon>
    </lineage>
</organism>
<dbReference type="HOGENOM" id="CLU_024327_4_4_1"/>
<evidence type="ECO:0000256" key="2">
    <source>
        <dbReference type="ARBA" id="ARBA00022679"/>
    </source>
</evidence>
<dbReference type="EMBL" id="KN833038">
    <property type="protein sequence ID" value="KIM76121.1"/>
    <property type="molecule type" value="Genomic_DNA"/>
</dbReference>
<dbReference type="FunFam" id="3.90.550.10:FF:000051">
    <property type="entry name" value="Alpha-1,2-mannosyltransferase (Ktr4)"/>
    <property type="match status" value="1"/>
</dbReference>
<feature type="active site" description="Nucleophile" evidence="3">
    <location>
        <position position="293"/>
    </location>
</feature>
<proteinExistence type="inferred from homology"/>
<dbReference type="PANTHER" id="PTHR31121:SF6">
    <property type="entry name" value="ALPHA-1,2 MANNOSYLTRANSFERASE KTR1"/>
    <property type="match status" value="1"/>
</dbReference>
<feature type="signal peptide" evidence="4">
    <location>
        <begin position="1"/>
        <end position="23"/>
    </location>
</feature>
<dbReference type="AlphaFoldDB" id="A0A0C3F8V1"/>
<dbReference type="InParanoid" id="A0A0C3F8V1"/>
<dbReference type="Proteomes" id="UP000054166">
    <property type="component" value="Unassembled WGS sequence"/>
</dbReference>
<reference evidence="5 6" key="1">
    <citation type="submission" date="2014-04" db="EMBL/GenBank/DDBJ databases">
        <authorList>
            <consortium name="DOE Joint Genome Institute"/>
            <person name="Kuo A."/>
            <person name="Tarkka M."/>
            <person name="Buscot F."/>
            <person name="Kohler A."/>
            <person name="Nagy L.G."/>
            <person name="Floudas D."/>
            <person name="Copeland A."/>
            <person name="Barry K.W."/>
            <person name="Cichocki N."/>
            <person name="Veneault-Fourrey C."/>
            <person name="LaButti K."/>
            <person name="Lindquist E.A."/>
            <person name="Lipzen A."/>
            <person name="Lundell T."/>
            <person name="Morin E."/>
            <person name="Murat C."/>
            <person name="Sun H."/>
            <person name="Tunlid A."/>
            <person name="Henrissat B."/>
            <person name="Grigoriev I.V."/>
            <person name="Hibbett D.S."/>
            <person name="Martin F."/>
            <person name="Nordberg H.P."/>
            <person name="Cantor M.N."/>
            <person name="Hua S.X."/>
        </authorList>
    </citation>
    <scope>NUCLEOTIDE SEQUENCE [LARGE SCALE GENOMIC DNA]</scope>
    <source>
        <strain evidence="5 6">F 1598</strain>
    </source>
</reference>